<feature type="domain" description="Reverse transcriptase" evidence="10">
    <location>
        <begin position="46"/>
        <end position="284"/>
    </location>
</feature>
<evidence type="ECO:0000256" key="2">
    <source>
        <dbReference type="ARBA" id="ARBA00022679"/>
    </source>
</evidence>
<dbReference type="PANTHER" id="PTHR34047:SF7">
    <property type="entry name" value="RNA-DIRECTED DNA POLYMERASE"/>
    <property type="match status" value="1"/>
</dbReference>
<evidence type="ECO:0000256" key="5">
    <source>
        <dbReference type="ARBA" id="ARBA00022842"/>
    </source>
</evidence>
<dbReference type="GO" id="GO:0046872">
    <property type="term" value="F:metal ion binding"/>
    <property type="evidence" value="ECO:0007669"/>
    <property type="project" value="UniProtKB-KW"/>
</dbReference>
<dbReference type="Proteomes" id="UP000071641">
    <property type="component" value="Unassembled WGS sequence"/>
</dbReference>
<dbReference type="EMBL" id="FIZX01000001">
    <property type="protein sequence ID" value="CZF78626.1"/>
    <property type="molecule type" value="Genomic_DNA"/>
</dbReference>
<evidence type="ECO:0000256" key="9">
    <source>
        <dbReference type="ARBA" id="ARBA00048173"/>
    </source>
</evidence>
<dbReference type="GO" id="GO:0051607">
    <property type="term" value="P:defense response to virus"/>
    <property type="evidence" value="ECO:0007669"/>
    <property type="project" value="UniProtKB-KW"/>
</dbReference>
<dbReference type="OrthoDB" id="7055795at2"/>
<dbReference type="InterPro" id="IPR043502">
    <property type="entry name" value="DNA/RNA_pol_sf"/>
</dbReference>
<dbReference type="InterPro" id="IPR053543">
    <property type="entry name" value="Bacterial_RT"/>
</dbReference>
<evidence type="ECO:0000259" key="10">
    <source>
        <dbReference type="PROSITE" id="PS50878"/>
    </source>
</evidence>
<keyword evidence="3" id="KW-0548">Nucleotidyltransferase</keyword>
<keyword evidence="5" id="KW-0460">Magnesium</keyword>
<dbReference type="InterPro" id="IPR000123">
    <property type="entry name" value="Reverse_transcriptase_msDNA"/>
</dbReference>
<comment type="catalytic activity">
    <reaction evidence="9">
        <text>DNA(n) + a 2'-deoxyribonucleoside 5'-triphosphate = DNA(n+1) + diphosphate</text>
        <dbReference type="Rhea" id="RHEA:22508"/>
        <dbReference type="Rhea" id="RHEA-COMP:17339"/>
        <dbReference type="Rhea" id="RHEA-COMP:17340"/>
        <dbReference type="ChEBI" id="CHEBI:33019"/>
        <dbReference type="ChEBI" id="CHEBI:61560"/>
        <dbReference type="ChEBI" id="CHEBI:173112"/>
        <dbReference type="EC" id="2.7.7.49"/>
    </reaction>
</comment>
<reference evidence="12" key="1">
    <citation type="submission" date="2016-02" db="EMBL/GenBank/DDBJ databases">
        <authorList>
            <person name="Rodrigo-Torres Lidia"/>
            <person name="Arahal R.David."/>
        </authorList>
    </citation>
    <scope>NUCLEOTIDE SEQUENCE [LARGE SCALE GENOMIC DNA]</scope>
    <source>
        <strain evidence="12">CECT 9029</strain>
    </source>
</reference>
<evidence type="ECO:0000313" key="12">
    <source>
        <dbReference type="Proteomes" id="UP000071641"/>
    </source>
</evidence>
<evidence type="ECO:0000256" key="7">
    <source>
        <dbReference type="ARBA" id="ARBA00023118"/>
    </source>
</evidence>
<organism evidence="11 12">
    <name type="scientific">Grimontia celer</name>
    <dbReference type="NCBI Taxonomy" id="1796497"/>
    <lineage>
        <taxon>Bacteria</taxon>
        <taxon>Pseudomonadati</taxon>
        <taxon>Pseudomonadota</taxon>
        <taxon>Gammaproteobacteria</taxon>
        <taxon>Vibrionales</taxon>
        <taxon>Vibrionaceae</taxon>
        <taxon>Grimontia</taxon>
    </lineage>
</organism>
<protein>
    <recommendedName>
        <fullName evidence="1">RNA-directed DNA polymerase</fullName>
        <ecNumber evidence="1">2.7.7.49</ecNumber>
    </recommendedName>
</protein>
<gene>
    <name evidence="11" type="ORF">GCE9029_00958</name>
</gene>
<dbReference type="GO" id="GO:0003723">
    <property type="term" value="F:RNA binding"/>
    <property type="evidence" value="ECO:0007669"/>
    <property type="project" value="InterPro"/>
</dbReference>
<evidence type="ECO:0000256" key="8">
    <source>
        <dbReference type="ARBA" id="ARBA00034120"/>
    </source>
</evidence>
<dbReference type="SUPFAM" id="SSF56672">
    <property type="entry name" value="DNA/RNA polymerases"/>
    <property type="match status" value="1"/>
</dbReference>
<dbReference type="Pfam" id="PF00078">
    <property type="entry name" value="RVT_1"/>
    <property type="match status" value="1"/>
</dbReference>
<evidence type="ECO:0000313" key="11">
    <source>
        <dbReference type="EMBL" id="CZF78626.1"/>
    </source>
</evidence>
<evidence type="ECO:0000256" key="6">
    <source>
        <dbReference type="ARBA" id="ARBA00022918"/>
    </source>
</evidence>
<evidence type="ECO:0000256" key="3">
    <source>
        <dbReference type="ARBA" id="ARBA00022695"/>
    </source>
</evidence>
<dbReference type="GO" id="GO:0003964">
    <property type="term" value="F:RNA-directed DNA polymerase activity"/>
    <property type="evidence" value="ECO:0007669"/>
    <property type="project" value="UniProtKB-KW"/>
</dbReference>
<keyword evidence="2" id="KW-0808">Transferase</keyword>
<sequence>MTQLQALKNVKTKPELAKLLNIKPSIFTHCIYILDTKNQYTQFKIPKKSGGERIINSPSDKLKTIQKSLSNLLLDCLDEINKLKFPESEISRPRAKNSKHLKVKCSNSKIKQPSLSHGFERNRSIITNSMMHVGRRHVFNIDLEDFFGSFNFGRVRGFFIKNKDFLLEPEIATAIAKIACYNNELPQGSPCSPVITNLITHSLDIKLSKLALDNSCMYSRYADDITFSTNERNIPKDIARSVDGELTVGKKLRSEIRRSGFSIKDSKTRDQYKDSRQDVTGLVVNKKPNTKKEYWRTVRAQCDMLFKTGAFSDVSNGEIVKGNINVLEGRLNFIDQVDHYNRLRQHPALEAKYQPKKEALYLRNMAKLRRHLHNGREKTFSRFIFYRLFYANETPTVLTEGKTDNVYMKAAIHMLASSYPQLAQESNSSTPYKLLTKFVEYSERTRYLLELFGGADYLKTFVMHYRQHYKYYKAPKSDNPVIILVDNDTGPKDLINYVNGIKDKHVSPTSSKDIRNTDFVHIFHNLYLVMTPKGSNGQDTDIEYFFKDPDRLRQYQGKCFNTVTKRNPDTDLSKDSFANHIIHANKRSIDFSGFDVILNRIVLAIDHYKSIK</sequence>
<dbReference type="NCBIfam" id="NF038237">
    <property type="entry name" value="retron_Ec67_fus"/>
    <property type="match status" value="1"/>
</dbReference>
<dbReference type="AlphaFoldDB" id="A0A128EXC2"/>
<keyword evidence="4" id="KW-0479">Metal-binding</keyword>
<accession>A0A128EXC2</accession>
<evidence type="ECO:0000256" key="4">
    <source>
        <dbReference type="ARBA" id="ARBA00022723"/>
    </source>
</evidence>
<dbReference type="InterPro" id="IPR051083">
    <property type="entry name" value="GrpII_Intron_Splice-Mob/Def"/>
</dbReference>
<proteinExistence type="inferred from homology"/>
<dbReference type="InterPro" id="IPR000477">
    <property type="entry name" value="RT_dom"/>
</dbReference>
<dbReference type="CDD" id="cd03487">
    <property type="entry name" value="RT_Bac_retron_II"/>
    <property type="match status" value="1"/>
</dbReference>
<name>A0A128EXC2_9GAMM</name>
<dbReference type="PRINTS" id="PR00866">
    <property type="entry name" value="RNADNAPOLMS"/>
</dbReference>
<dbReference type="PROSITE" id="PS50878">
    <property type="entry name" value="RT_POL"/>
    <property type="match status" value="1"/>
</dbReference>
<keyword evidence="6 11" id="KW-0695">RNA-directed DNA polymerase</keyword>
<keyword evidence="12" id="KW-1185">Reference proteome</keyword>
<dbReference type="RefSeq" id="WP_062661272.1">
    <property type="nucleotide sequence ID" value="NZ_FIZX01000001.1"/>
</dbReference>
<dbReference type="EC" id="2.7.7.49" evidence="1"/>
<dbReference type="PANTHER" id="PTHR34047">
    <property type="entry name" value="NUCLEAR INTRON MATURASE 1, MITOCHONDRIAL-RELATED"/>
    <property type="match status" value="1"/>
</dbReference>
<comment type="similarity">
    <text evidence="8">Belongs to the bacterial reverse transcriptase family.</text>
</comment>
<evidence type="ECO:0000256" key="1">
    <source>
        <dbReference type="ARBA" id="ARBA00012493"/>
    </source>
</evidence>
<keyword evidence="7" id="KW-0051">Antiviral defense</keyword>